<dbReference type="GO" id="GO:0005509">
    <property type="term" value="F:calcium ion binding"/>
    <property type="evidence" value="ECO:0007669"/>
    <property type="project" value="InterPro"/>
</dbReference>
<proteinExistence type="predicted"/>
<dbReference type="Proteomes" id="UP000076925">
    <property type="component" value="Unassembled WGS sequence"/>
</dbReference>
<evidence type="ECO:0000256" key="2">
    <source>
        <dbReference type="ARBA" id="ARBA00022525"/>
    </source>
</evidence>
<dbReference type="InterPro" id="IPR011049">
    <property type="entry name" value="Serralysin-like_metalloprot_C"/>
</dbReference>
<dbReference type="PRINTS" id="PR00313">
    <property type="entry name" value="CABNDNGRPT"/>
</dbReference>
<dbReference type="EMBL" id="ANNX02000046">
    <property type="protein sequence ID" value="KYC37663.1"/>
    <property type="molecule type" value="Genomic_DNA"/>
</dbReference>
<sequence>MSSSITLETLFLQPRVPISNSTNFANATGNALFSDYSQSALAISTVAQTNTSVKGLVALAVAEADAVAREDLSGIFTDSTGIGLGSPFEVKSNSEAKAIASFAVKAKETFSFDFSANIQLTAKEIKNSNAEYNQAKSTVAFLVLDTTNVNQPKALGYFKLSGNLSGSENSNDLKLKASKQVNIDYKNKESDIKRNNDMDFVKGDAIGTYEQKFKHDTNITIVKVNTSTIELLGDNLIGNLGKDVIYGTLWNDNLKGTNKADKIYGSLGNDRIEGRKGNDIIEGGSGNDTLYGGENDDLIYGGWGDDTIIGGHGNDILAGGSGHDSFIFQKYNSFLHKEYDVIKDFEVGVDKIEFQFWVQMNASTWFDGIISKNQLIDTSNGALLTWNSEKLLFQDVSVSQMSASDFVFV</sequence>
<dbReference type="RefSeq" id="WP_017748595.1">
    <property type="nucleotide sequence ID" value="NZ_KQ976354.1"/>
</dbReference>
<dbReference type="STRING" id="128403.WA1_40085"/>
<dbReference type="AlphaFoldDB" id="A0A139WZ51"/>
<dbReference type="InterPro" id="IPR001343">
    <property type="entry name" value="Hemolysn_Ca-bd"/>
</dbReference>
<dbReference type="InterPro" id="IPR050557">
    <property type="entry name" value="RTX_toxin/Mannuronan_C5-epim"/>
</dbReference>
<dbReference type="Pfam" id="PF00353">
    <property type="entry name" value="HemolysinCabind"/>
    <property type="match status" value="1"/>
</dbReference>
<evidence type="ECO:0000313" key="4">
    <source>
        <dbReference type="Proteomes" id="UP000076925"/>
    </source>
</evidence>
<protein>
    <submittedName>
        <fullName evidence="3">Uncharacterized protein</fullName>
    </submittedName>
</protein>
<gene>
    <name evidence="3" type="ORF">WA1_40085</name>
</gene>
<dbReference type="GO" id="GO:0005615">
    <property type="term" value="C:extracellular space"/>
    <property type="evidence" value="ECO:0007669"/>
    <property type="project" value="InterPro"/>
</dbReference>
<organism evidence="3 4">
    <name type="scientific">Scytonema hofmannii PCC 7110</name>
    <dbReference type="NCBI Taxonomy" id="128403"/>
    <lineage>
        <taxon>Bacteria</taxon>
        <taxon>Bacillati</taxon>
        <taxon>Cyanobacteriota</taxon>
        <taxon>Cyanophyceae</taxon>
        <taxon>Nostocales</taxon>
        <taxon>Scytonemataceae</taxon>
        <taxon>Scytonema</taxon>
    </lineage>
</organism>
<dbReference type="PANTHER" id="PTHR38340">
    <property type="entry name" value="S-LAYER PROTEIN"/>
    <property type="match status" value="1"/>
</dbReference>
<dbReference type="OrthoDB" id="484207at2"/>
<dbReference type="InterPro" id="IPR018511">
    <property type="entry name" value="Hemolysin-typ_Ca-bd_CS"/>
</dbReference>
<dbReference type="Gene3D" id="2.150.10.10">
    <property type="entry name" value="Serralysin-like metalloprotease, C-terminal"/>
    <property type="match status" value="2"/>
</dbReference>
<name>A0A139WZ51_9CYAN</name>
<comment type="caution">
    <text evidence="3">The sequence shown here is derived from an EMBL/GenBank/DDBJ whole genome shotgun (WGS) entry which is preliminary data.</text>
</comment>
<evidence type="ECO:0000256" key="1">
    <source>
        <dbReference type="ARBA" id="ARBA00004613"/>
    </source>
</evidence>
<dbReference type="PROSITE" id="PS00330">
    <property type="entry name" value="HEMOLYSIN_CALCIUM"/>
    <property type="match status" value="2"/>
</dbReference>
<dbReference type="PANTHER" id="PTHR38340:SF1">
    <property type="entry name" value="S-LAYER PROTEIN"/>
    <property type="match status" value="1"/>
</dbReference>
<reference evidence="3 4" key="1">
    <citation type="journal article" date="2013" name="Genome Biol. Evol.">
        <title>Genomes of Stigonematalean cyanobacteria (subsection V) and the evolution of oxygenic photosynthesis from prokaryotes to plastids.</title>
        <authorList>
            <person name="Dagan T."/>
            <person name="Roettger M."/>
            <person name="Stucken K."/>
            <person name="Landan G."/>
            <person name="Koch R."/>
            <person name="Major P."/>
            <person name="Gould S.B."/>
            <person name="Goremykin V.V."/>
            <person name="Rippka R."/>
            <person name="Tandeau de Marsac N."/>
            <person name="Gugger M."/>
            <person name="Lockhart P.J."/>
            <person name="Allen J.F."/>
            <person name="Brune I."/>
            <person name="Maus I."/>
            <person name="Puhler A."/>
            <person name="Martin W.F."/>
        </authorList>
    </citation>
    <scope>NUCLEOTIDE SEQUENCE [LARGE SCALE GENOMIC DNA]</scope>
    <source>
        <strain evidence="3 4">PCC 7110</strain>
    </source>
</reference>
<accession>A0A139WZ51</accession>
<comment type="subcellular location">
    <subcellularLocation>
        <location evidence="1">Secreted</location>
    </subcellularLocation>
</comment>
<evidence type="ECO:0000313" key="3">
    <source>
        <dbReference type="EMBL" id="KYC37663.1"/>
    </source>
</evidence>
<dbReference type="SUPFAM" id="SSF51120">
    <property type="entry name" value="beta-Roll"/>
    <property type="match status" value="1"/>
</dbReference>
<keyword evidence="4" id="KW-1185">Reference proteome</keyword>
<keyword evidence="2" id="KW-0964">Secreted</keyword>